<name>A0ABV7M6L7_9GAMM</name>
<feature type="chain" id="PRO_5047263599" evidence="1">
    <location>
        <begin position="24"/>
        <end position="250"/>
    </location>
</feature>
<comment type="caution">
    <text evidence="2">The sequence shown here is derived from an EMBL/GenBank/DDBJ whole genome shotgun (WGS) entry which is preliminary data.</text>
</comment>
<dbReference type="InterPro" id="IPR007433">
    <property type="entry name" value="DUF481"/>
</dbReference>
<organism evidence="2 3">
    <name type="scientific">Modicisalibacter luteus</name>
    <dbReference type="NCBI Taxonomy" id="453962"/>
    <lineage>
        <taxon>Bacteria</taxon>
        <taxon>Pseudomonadati</taxon>
        <taxon>Pseudomonadota</taxon>
        <taxon>Gammaproteobacteria</taxon>
        <taxon>Oceanospirillales</taxon>
        <taxon>Halomonadaceae</taxon>
        <taxon>Modicisalibacter</taxon>
    </lineage>
</organism>
<dbReference type="EMBL" id="JBHRUH010000050">
    <property type="protein sequence ID" value="MFC3294503.1"/>
    <property type="molecule type" value="Genomic_DNA"/>
</dbReference>
<feature type="signal peptide" evidence="1">
    <location>
        <begin position="1"/>
        <end position="23"/>
    </location>
</feature>
<evidence type="ECO:0000313" key="3">
    <source>
        <dbReference type="Proteomes" id="UP001595640"/>
    </source>
</evidence>
<keyword evidence="3" id="KW-1185">Reference proteome</keyword>
<dbReference type="Proteomes" id="UP001595640">
    <property type="component" value="Unassembled WGS sequence"/>
</dbReference>
<sequence length="250" mass="27732">MPRPWLAAIIATSVTACLVPSLAAAFYAPPAPGDDAPEFTGQAELGYTHLSGNTNNETLIAKGRFTWLTGRWTHSLRGETRKVEENDDTSAEQYLIAGRERYELDGPHYLFGFARWEKDRFSGYDYQLTTIAGYGRQLLNGPIHTLSVEAGPGYRRDALEEGENKDLAVGYGAFDYLWAFSDSSNFQQEFSVEGTHENVTTRAFSALTTQLNASLALRISYELKNNSDPPPEAGDEHTDRTTAASLLYSW</sequence>
<reference evidence="3" key="1">
    <citation type="journal article" date="2019" name="Int. J. Syst. Evol. Microbiol.">
        <title>The Global Catalogue of Microorganisms (GCM) 10K type strain sequencing project: providing services to taxonomists for standard genome sequencing and annotation.</title>
        <authorList>
            <consortium name="The Broad Institute Genomics Platform"/>
            <consortium name="The Broad Institute Genome Sequencing Center for Infectious Disease"/>
            <person name="Wu L."/>
            <person name="Ma J."/>
        </authorList>
    </citation>
    <scope>NUCLEOTIDE SEQUENCE [LARGE SCALE GENOMIC DNA]</scope>
    <source>
        <strain evidence="3">KCTC 12847</strain>
    </source>
</reference>
<dbReference type="RefSeq" id="WP_019017101.1">
    <property type="nucleotide sequence ID" value="NZ_BMXD01000004.1"/>
</dbReference>
<dbReference type="PROSITE" id="PS51257">
    <property type="entry name" value="PROKAR_LIPOPROTEIN"/>
    <property type="match status" value="1"/>
</dbReference>
<evidence type="ECO:0000256" key="1">
    <source>
        <dbReference type="SAM" id="SignalP"/>
    </source>
</evidence>
<keyword evidence="1" id="KW-0732">Signal</keyword>
<proteinExistence type="predicted"/>
<dbReference type="Pfam" id="PF04338">
    <property type="entry name" value="DUF481"/>
    <property type="match status" value="1"/>
</dbReference>
<gene>
    <name evidence="2" type="ORF">ACFOEI_20975</name>
</gene>
<evidence type="ECO:0000313" key="2">
    <source>
        <dbReference type="EMBL" id="MFC3294503.1"/>
    </source>
</evidence>
<accession>A0ABV7M6L7</accession>
<protein>
    <submittedName>
        <fullName evidence="2">YdiY family protein</fullName>
    </submittedName>
</protein>